<dbReference type="InterPro" id="IPR058560">
    <property type="entry name" value="DNA_primase_C"/>
</dbReference>
<evidence type="ECO:0000313" key="13">
    <source>
        <dbReference type="Proteomes" id="UP001210925"/>
    </source>
</evidence>
<comment type="similarity">
    <text evidence="1 9">Belongs to the eukaryotic-type primase large subunit family.</text>
</comment>
<dbReference type="GO" id="GO:0046872">
    <property type="term" value="F:metal ion binding"/>
    <property type="evidence" value="ECO:0007669"/>
    <property type="project" value="UniProtKB-UniRule"/>
</dbReference>
<comment type="caution">
    <text evidence="12">The sequence shown here is derived from an EMBL/GenBank/DDBJ whole genome shotgun (WGS) entry which is preliminary data.</text>
</comment>
<dbReference type="InterPro" id="IPR016558">
    <property type="entry name" value="DNA_primase_lsu_euk"/>
</dbReference>
<name>A0AAD5UDR2_9FUNG</name>
<dbReference type="GO" id="GO:0006269">
    <property type="term" value="P:DNA replication, synthesis of primer"/>
    <property type="evidence" value="ECO:0007669"/>
    <property type="project" value="UniProtKB-KW"/>
</dbReference>
<evidence type="ECO:0000256" key="8">
    <source>
        <dbReference type="ARBA" id="ARBA00023125"/>
    </source>
</evidence>
<feature type="binding site" evidence="10">
    <location>
        <position position="382"/>
    </location>
    <ligand>
        <name>[4Fe-4S] cluster</name>
        <dbReference type="ChEBI" id="CHEBI:49883"/>
    </ligand>
</feature>
<proteinExistence type="inferred from homology"/>
<dbReference type="PANTHER" id="PTHR10537:SF3">
    <property type="entry name" value="DNA PRIMASE LARGE SUBUNIT"/>
    <property type="match status" value="1"/>
</dbReference>
<keyword evidence="8 9" id="KW-0238">DNA-binding</keyword>
<evidence type="ECO:0000256" key="1">
    <source>
        <dbReference type="ARBA" id="ARBA00010564"/>
    </source>
</evidence>
<dbReference type="GO" id="GO:0005658">
    <property type="term" value="C:alpha DNA polymerase:primase complex"/>
    <property type="evidence" value="ECO:0007669"/>
    <property type="project" value="UniProtKB-ARBA"/>
</dbReference>
<keyword evidence="3 9" id="KW-0639">Primosome</keyword>
<organism evidence="12 13">
    <name type="scientific">Boothiomyces macroporosus</name>
    <dbReference type="NCBI Taxonomy" id="261099"/>
    <lineage>
        <taxon>Eukaryota</taxon>
        <taxon>Fungi</taxon>
        <taxon>Fungi incertae sedis</taxon>
        <taxon>Chytridiomycota</taxon>
        <taxon>Chytridiomycota incertae sedis</taxon>
        <taxon>Chytridiomycetes</taxon>
        <taxon>Rhizophydiales</taxon>
        <taxon>Terramycetaceae</taxon>
        <taxon>Boothiomyces</taxon>
    </lineage>
</organism>
<dbReference type="GO" id="GO:0003677">
    <property type="term" value="F:DNA binding"/>
    <property type="evidence" value="ECO:0007669"/>
    <property type="project" value="UniProtKB-UniRule"/>
</dbReference>
<dbReference type="EMBL" id="JADGKB010000066">
    <property type="protein sequence ID" value="KAJ3255438.1"/>
    <property type="molecule type" value="Genomic_DNA"/>
</dbReference>
<evidence type="ECO:0000256" key="5">
    <source>
        <dbReference type="ARBA" id="ARBA00022723"/>
    </source>
</evidence>
<dbReference type="InterPro" id="IPR007238">
    <property type="entry name" value="DNA_primase_lsu_euk/arc"/>
</dbReference>
<dbReference type="PIRSF" id="PIRSF009449">
    <property type="entry name" value="DNA_primase_large_subunit"/>
    <property type="match status" value="1"/>
</dbReference>
<keyword evidence="4 9" id="KW-0235">DNA replication</keyword>
<dbReference type="Proteomes" id="UP001210925">
    <property type="component" value="Unassembled WGS sequence"/>
</dbReference>
<dbReference type="GO" id="GO:0006270">
    <property type="term" value="P:DNA replication initiation"/>
    <property type="evidence" value="ECO:0007669"/>
    <property type="project" value="TreeGrafter"/>
</dbReference>
<gene>
    <name evidence="12" type="ORF">HK103_006255</name>
</gene>
<evidence type="ECO:0000256" key="10">
    <source>
        <dbReference type="PIRSR" id="PIRSR009449-1"/>
    </source>
</evidence>
<dbReference type="AlphaFoldDB" id="A0AAD5UDR2"/>
<evidence type="ECO:0000259" key="11">
    <source>
        <dbReference type="Pfam" id="PF04104"/>
    </source>
</evidence>
<reference evidence="12" key="1">
    <citation type="submission" date="2020-05" db="EMBL/GenBank/DDBJ databases">
        <title>Phylogenomic resolution of chytrid fungi.</title>
        <authorList>
            <person name="Stajich J.E."/>
            <person name="Amses K."/>
            <person name="Simmons R."/>
            <person name="Seto K."/>
            <person name="Myers J."/>
            <person name="Bonds A."/>
            <person name="Quandt C.A."/>
            <person name="Barry K."/>
            <person name="Liu P."/>
            <person name="Grigoriev I."/>
            <person name="Longcore J.E."/>
            <person name="James T.Y."/>
        </authorList>
    </citation>
    <scope>NUCLEOTIDE SEQUENCE</scope>
    <source>
        <strain evidence="12">PLAUS21</strain>
    </source>
</reference>
<keyword evidence="13" id="KW-1185">Reference proteome</keyword>
<protein>
    <recommendedName>
        <fullName evidence="9">DNA primase large subunit</fullName>
    </recommendedName>
</protein>
<dbReference type="GO" id="GO:0051539">
    <property type="term" value="F:4 iron, 4 sulfur cluster binding"/>
    <property type="evidence" value="ECO:0007669"/>
    <property type="project" value="UniProtKB-UniRule"/>
</dbReference>
<dbReference type="Pfam" id="PF04104">
    <property type="entry name" value="DNA_primase_lrg"/>
    <property type="match status" value="1"/>
</dbReference>
<evidence type="ECO:0000256" key="4">
    <source>
        <dbReference type="ARBA" id="ARBA00022705"/>
    </source>
</evidence>
<keyword evidence="7 9" id="KW-0411">Iron-sulfur</keyword>
<evidence type="ECO:0000256" key="6">
    <source>
        <dbReference type="ARBA" id="ARBA00023004"/>
    </source>
</evidence>
<keyword evidence="6 9" id="KW-0408">Iron</keyword>
<evidence type="ECO:0000256" key="9">
    <source>
        <dbReference type="PIRNR" id="PIRNR009449"/>
    </source>
</evidence>
<sequence length="464" mass="53869">MDSRLREYPTTLNFYSIPPTSQINLEEFETWSLDRLQVLIAVDSARLRCKQEADIYKMIEPVLTQKMELKANTVINALGASLLYQQRKKDAYSHFFLRLAYCKTPDLQSWFIRQELMLFKLRFTNSSVEEREWFVKEAKLDLSPISTDSLMEMKYKKEGRGESKDEFAKKFQATLKAVYVEPINFYKVPFEKVPELVGKRQVILMDGFAYIPESERVLLILNAFKDHLKQELENTAKALPRMDEDDRLTPILNSLAKQSISKEYRISDGDGVTADDVDKLSIHFPLCMKSLHSALKRDSHLKHMARIQFGLFLKGIGLSLDEALIYWRKSFNRMTDEEFQKKGYAYNIRYNYGMEGKRTNYTPYSCVKIIQSMPSSNESHGCPFRYFSPDALGEMMQNMNVDQVSINDIQLKAREGHYQIACTALFEATRGKAHEQAQQLAEPIGHPNQYFDYSLNGIKKVKEE</sequence>
<feature type="binding site" evidence="10">
    <location>
        <position position="366"/>
    </location>
    <ligand>
        <name>[4Fe-4S] cluster</name>
        <dbReference type="ChEBI" id="CHEBI:49883"/>
    </ligand>
</feature>
<evidence type="ECO:0000313" key="12">
    <source>
        <dbReference type="EMBL" id="KAJ3255438.1"/>
    </source>
</evidence>
<evidence type="ECO:0000256" key="3">
    <source>
        <dbReference type="ARBA" id="ARBA00022515"/>
    </source>
</evidence>
<feature type="domain" description="DNA primase large subunit C-terminal" evidence="11">
    <location>
        <begin position="283"/>
        <end position="451"/>
    </location>
</feature>
<feature type="binding site" evidence="10">
    <location>
        <position position="422"/>
    </location>
    <ligand>
        <name>[4Fe-4S] cluster</name>
        <dbReference type="ChEBI" id="CHEBI:49883"/>
    </ligand>
</feature>
<dbReference type="Gene3D" id="1.20.930.80">
    <property type="match status" value="1"/>
</dbReference>
<comment type="cofactor">
    <cofactor evidence="9">
        <name>[4Fe-4S] cluster</name>
        <dbReference type="ChEBI" id="CHEBI:49883"/>
    </cofactor>
    <text evidence="9">Binds 1 [4Fe-4S] cluster.</text>
</comment>
<dbReference type="Pfam" id="PF26466">
    <property type="entry name" value="DNA_primase_lrg_N"/>
    <property type="match status" value="1"/>
</dbReference>
<accession>A0AAD5UDR2</accession>
<keyword evidence="2 9" id="KW-0004">4Fe-4S</keyword>
<feature type="binding site" evidence="10">
    <location>
        <position position="287"/>
    </location>
    <ligand>
        <name>[4Fe-4S] cluster</name>
        <dbReference type="ChEBI" id="CHEBI:49883"/>
    </ligand>
</feature>
<dbReference type="CDD" id="cd07322">
    <property type="entry name" value="PriL_PriS_Eukaryotic"/>
    <property type="match status" value="1"/>
</dbReference>
<comment type="function">
    <text evidence="9">DNA primase is the polymerase that synthesizes small RNA primers for the Okazaki fragments made during discontinuous DNA replication.</text>
</comment>
<evidence type="ECO:0000256" key="7">
    <source>
        <dbReference type="ARBA" id="ARBA00023014"/>
    </source>
</evidence>
<dbReference type="PANTHER" id="PTHR10537">
    <property type="entry name" value="DNA PRIMASE LARGE SUBUNIT"/>
    <property type="match status" value="1"/>
</dbReference>
<evidence type="ECO:0000256" key="2">
    <source>
        <dbReference type="ARBA" id="ARBA00022485"/>
    </source>
</evidence>
<keyword evidence="5 9" id="KW-0479">Metal-binding</keyword>